<reference evidence="2" key="2">
    <citation type="submission" date="2013-12" db="EMBL/GenBank/DDBJ databases">
        <authorList>
            <person name="Yu Y."/>
            <person name="Lee S."/>
            <person name="de Baynast K."/>
            <person name="Wissotski M."/>
            <person name="Liu L."/>
            <person name="Talag J."/>
            <person name="Goicoechea J."/>
            <person name="Angelova A."/>
            <person name="Jetty R."/>
            <person name="Kudrna D."/>
            <person name="Golser W."/>
            <person name="Rivera L."/>
            <person name="Zhang J."/>
            <person name="Wing R."/>
        </authorList>
    </citation>
    <scope>NUCLEOTIDE SEQUENCE</scope>
</reference>
<sequence>MPPQRQQLTPPAEVLRSWPCCVAISAPPPLREEEEEDNVVVVPAALVVCPSRSFRWAFPPPCHLSRSHPPRPRSPDHAAPRSPAVFFQFQRLAEESKPHNLFVHWSLGFGYIIAMGAYGKALKAWLEPAKNNSREGSVLIY</sequence>
<name>A0A0D9VBM9_9ORYZ</name>
<reference evidence="1" key="3">
    <citation type="submission" date="2015-04" db="UniProtKB">
        <authorList>
            <consortium name="EnsemblPlants"/>
        </authorList>
    </citation>
    <scope>IDENTIFICATION</scope>
</reference>
<proteinExistence type="predicted"/>
<accession>A0A0D9VBM9</accession>
<dbReference type="Gramene" id="LPERR02G01830.1">
    <property type="protein sequence ID" value="LPERR02G01830.1"/>
    <property type="gene ID" value="LPERR02G01830"/>
</dbReference>
<evidence type="ECO:0000313" key="2">
    <source>
        <dbReference type="Proteomes" id="UP000032180"/>
    </source>
</evidence>
<dbReference type="EnsemblPlants" id="LPERR02G01830.1">
    <property type="protein sequence ID" value="LPERR02G01830.1"/>
    <property type="gene ID" value="LPERR02G01830"/>
</dbReference>
<protein>
    <submittedName>
        <fullName evidence="1">Uncharacterized protein</fullName>
    </submittedName>
</protein>
<dbReference type="Proteomes" id="UP000032180">
    <property type="component" value="Chromosome 2"/>
</dbReference>
<evidence type="ECO:0000313" key="1">
    <source>
        <dbReference type="EnsemblPlants" id="LPERR02G01830.1"/>
    </source>
</evidence>
<dbReference type="AlphaFoldDB" id="A0A0D9VBM9"/>
<organism evidence="1 2">
    <name type="scientific">Leersia perrieri</name>
    <dbReference type="NCBI Taxonomy" id="77586"/>
    <lineage>
        <taxon>Eukaryota</taxon>
        <taxon>Viridiplantae</taxon>
        <taxon>Streptophyta</taxon>
        <taxon>Embryophyta</taxon>
        <taxon>Tracheophyta</taxon>
        <taxon>Spermatophyta</taxon>
        <taxon>Magnoliopsida</taxon>
        <taxon>Liliopsida</taxon>
        <taxon>Poales</taxon>
        <taxon>Poaceae</taxon>
        <taxon>BOP clade</taxon>
        <taxon>Oryzoideae</taxon>
        <taxon>Oryzeae</taxon>
        <taxon>Oryzinae</taxon>
        <taxon>Leersia</taxon>
    </lineage>
</organism>
<dbReference type="HOGENOM" id="CLU_1828106_0_0_1"/>
<reference evidence="1 2" key="1">
    <citation type="submission" date="2012-08" db="EMBL/GenBank/DDBJ databases">
        <title>Oryza genome evolution.</title>
        <authorList>
            <person name="Wing R.A."/>
        </authorList>
    </citation>
    <scope>NUCLEOTIDE SEQUENCE</scope>
</reference>
<keyword evidence="2" id="KW-1185">Reference proteome</keyword>